<dbReference type="GO" id="GO:0005524">
    <property type="term" value="F:ATP binding"/>
    <property type="evidence" value="ECO:0007669"/>
    <property type="project" value="UniProtKB-KW"/>
</dbReference>
<evidence type="ECO:0000256" key="3">
    <source>
        <dbReference type="ARBA" id="ARBA00022598"/>
    </source>
</evidence>
<keyword evidence="4" id="KW-0547">Nucleotide-binding</keyword>
<evidence type="ECO:0000313" key="9">
    <source>
        <dbReference type="EMBL" id="THD18081.1"/>
    </source>
</evidence>
<evidence type="ECO:0000313" key="10">
    <source>
        <dbReference type="Proteomes" id="UP000230066"/>
    </source>
</evidence>
<dbReference type="Pfam" id="PF00133">
    <property type="entry name" value="tRNA-synt_1"/>
    <property type="match status" value="1"/>
</dbReference>
<dbReference type="GO" id="GO:0032543">
    <property type="term" value="P:mitochondrial translation"/>
    <property type="evidence" value="ECO:0007669"/>
    <property type="project" value="TreeGrafter"/>
</dbReference>
<comment type="caution">
    <text evidence="9">The sequence shown here is derived from an EMBL/GenBank/DDBJ whole genome shotgun (WGS) entry which is preliminary data.</text>
</comment>
<feature type="domain" description="Aminoacyl-tRNA synthetase class Ia" evidence="8">
    <location>
        <begin position="9"/>
        <end position="104"/>
    </location>
</feature>
<dbReference type="GO" id="GO:0004823">
    <property type="term" value="F:leucine-tRNA ligase activity"/>
    <property type="evidence" value="ECO:0007669"/>
    <property type="project" value="UniProtKB-EC"/>
</dbReference>
<keyword evidence="7" id="KW-0030">Aminoacyl-tRNA synthetase</keyword>
<dbReference type="GO" id="GO:0005739">
    <property type="term" value="C:mitochondrion"/>
    <property type="evidence" value="ECO:0007669"/>
    <property type="project" value="TreeGrafter"/>
</dbReference>
<dbReference type="AlphaFoldDB" id="A0A4E0QXZ1"/>
<keyword evidence="5" id="KW-0067">ATP-binding</keyword>
<dbReference type="InterPro" id="IPR002300">
    <property type="entry name" value="aa-tRNA-synth_Ia"/>
</dbReference>
<dbReference type="InterPro" id="IPR002302">
    <property type="entry name" value="Leu-tRNA-ligase"/>
</dbReference>
<proteinExistence type="inferred from homology"/>
<dbReference type="GO" id="GO:0006429">
    <property type="term" value="P:leucyl-tRNA aminoacylation"/>
    <property type="evidence" value="ECO:0007669"/>
    <property type="project" value="InterPro"/>
</dbReference>
<keyword evidence="3" id="KW-0436">Ligase</keyword>
<dbReference type="SUPFAM" id="SSF52374">
    <property type="entry name" value="Nucleotidylyl transferase"/>
    <property type="match status" value="1"/>
</dbReference>
<keyword evidence="6" id="KW-0648">Protein biosynthesis</keyword>
<evidence type="ECO:0000259" key="8">
    <source>
        <dbReference type="Pfam" id="PF00133"/>
    </source>
</evidence>
<keyword evidence="10" id="KW-1185">Reference proteome</keyword>
<dbReference type="PANTHER" id="PTHR43740">
    <property type="entry name" value="LEUCYL-TRNA SYNTHETASE"/>
    <property type="match status" value="1"/>
</dbReference>
<dbReference type="InterPro" id="IPR014729">
    <property type="entry name" value="Rossmann-like_a/b/a_fold"/>
</dbReference>
<dbReference type="EC" id="6.1.1.4" evidence="2"/>
<evidence type="ECO:0000256" key="4">
    <source>
        <dbReference type="ARBA" id="ARBA00022741"/>
    </source>
</evidence>
<gene>
    <name evidence="9" type="ORF">D915_011013</name>
</gene>
<dbReference type="EMBL" id="JXXN02016556">
    <property type="protein sequence ID" value="THD18081.1"/>
    <property type="molecule type" value="Genomic_DNA"/>
</dbReference>
<protein>
    <recommendedName>
        <fullName evidence="2">leucine--tRNA ligase</fullName>
        <ecNumber evidence="2">6.1.1.4</ecNumber>
    </recommendedName>
</protein>
<name>A0A4E0QXZ1_FASHE</name>
<evidence type="ECO:0000256" key="7">
    <source>
        <dbReference type="ARBA" id="ARBA00023146"/>
    </source>
</evidence>
<evidence type="ECO:0000256" key="5">
    <source>
        <dbReference type="ARBA" id="ARBA00022840"/>
    </source>
</evidence>
<organism evidence="9 10">
    <name type="scientific">Fasciola hepatica</name>
    <name type="common">Liver fluke</name>
    <dbReference type="NCBI Taxonomy" id="6192"/>
    <lineage>
        <taxon>Eukaryota</taxon>
        <taxon>Metazoa</taxon>
        <taxon>Spiralia</taxon>
        <taxon>Lophotrochozoa</taxon>
        <taxon>Platyhelminthes</taxon>
        <taxon>Trematoda</taxon>
        <taxon>Digenea</taxon>
        <taxon>Plagiorchiida</taxon>
        <taxon>Echinostomata</taxon>
        <taxon>Echinostomatoidea</taxon>
        <taxon>Fasciolidae</taxon>
        <taxon>Fasciola</taxon>
    </lineage>
</organism>
<comment type="similarity">
    <text evidence="1">Belongs to the class-I aminoacyl-tRNA synthetase family.</text>
</comment>
<dbReference type="PRINTS" id="PR00985">
    <property type="entry name" value="TRNASYNTHLEU"/>
</dbReference>
<evidence type="ECO:0000256" key="1">
    <source>
        <dbReference type="ARBA" id="ARBA00005594"/>
    </source>
</evidence>
<dbReference type="Gene3D" id="3.40.50.620">
    <property type="entry name" value="HUPs"/>
    <property type="match status" value="1"/>
</dbReference>
<dbReference type="PANTHER" id="PTHR43740:SF2">
    <property type="entry name" value="LEUCINE--TRNA LIGASE, MITOCHONDRIAL"/>
    <property type="match status" value="1"/>
</dbReference>
<evidence type="ECO:0000256" key="6">
    <source>
        <dbReference type="ARBA" id="ARBA00022917"/>
    </source>
</evidence>
<evidence type="ECO:0000256" key="2">
    <source>
        <dbReference type="ARBA" id="ARBA00013164"/>
    </source>
</evidence>
<sequence>MREQMESTMLLSLDWSREISTCSSDYYKWTQWIFLKLFKAGLVYRRSAYVNWDPIDQTVLADELVDAQGRSWRSGAVVLRKPLCQWYFRSSAYSQSLLDGLKEIEGNQWRDVIQMQRGWLGKLDGTQIEFDVTSPSVCDILMQRTNIDSPSKSQERLIVFTREPHLIVADFVSHIDVTTDSVYFSDCYRKPKKALRLSP</sequence>
<accession>A0A4E0QXZ1</accession>
<dbReference type="Proteomes" id="UP000230066">
    <property type="component" value="Unassembled WGS sequence"/>
</dbReference>
<reference evidence="9" key="1">
    <citation type="submission" date="2019-03" db="EMBL/GenBank/DDBJ databases">
        <title>Improved annotation for the trematode Fasciola hepatica.</title>
        <authorList>
            <person name="Choi Y.-J."/>
            <person name="Martin J."/>
            <person name="Mitreva M."/>
        </authorList>
    </citation>
    <scope>NUCLEOTIDE SEQUENCE [LARGE SCALE GENOMIC DNA]</scope>
</reference>